<evidence type="ECO:0000256" key="4">
    <source>
        <dbReference type="ARBA" id="ARBA00022692"/>
    </source>
</evidence>
<dbReference type="InterPro" id="IPR050901">
    <property type="entry name" value="BP-dep_ABC_trans_perm"/>
</dbReference>
<dbReference type="InterPro" id="IPR035906">
    <property type="entry name" value="MetI-like_sf"/>
</dbReference>
<dbReference type="AlphaFoldDB" id="A0A1I5AIT2"/>
<keyword evidence="5 7" id="KW-1133">Transmembrane helix</keyword>
<keyword evidence="9" id="KW-0762">Sugar transport</keyword>
<feature type="domain" description="ABC transmembrane type-1" evidence="8">
    <location>
        <begin position="68"/>
        <end position="259"/>
    </location>
</feature>
<name>A0A1I5AIT2_9MICO</name>
<evidence type="ECO:0000259" key="8">
    <source>
        <dbReference type="PROSITE" id="PS50928"/>
    </source>
</evidence>
<dbReference type="PANTHER" id="PTHR32243:SF18">
    <property type="entry name" value="INNER MEMBRANE ABC TRANSPORTER PERMEASE PROTEIN YCJP"/>
    <property type="match status" value="1"/>
</dbReference>
<dbReference type="SUPFAM" id="SSF161098">
    <property type="entry name" value="MetI-like"/>
    <property type="match status" value="1"/>
</dbReference>
<feature type="transmembrane region" description="Helical" evidence="7">
    <location>
        <begin position="193"/>
        <end position="217"/>
    </location>
</feature>
<dbReference type="GO" id="GO:0005886">
    <property type="term" value="C:plasma membrane"/>
    <property type="evidence" value="ECO:0007669"/>
    <property type="project" value="UniProtKB-SubCell"/>
</dbReference>
<feature type="transmembrane region" description="Helical" evidence="7">
    <location>
        <begin position="68"/>
        <end position="91"/>
    </location>
</feature>
<gene>
    <name evidence="9" type="ORF">SAMN05216219_1492</name>
</gene>
<dbReference type="Pfam" id="PF00528">
    <property type="entry name" value="BPD_transp_1"/>
    <property type="match status" value="1"/>
</dbReference>
<dbReference type="PROSITE" id="PS50928">
    <property type="entry name" value="ABC_TM1"/>
    <property type="match status" value="1"/>
</dbReference>
<evidence type="ECO:0000256" key="5">
    <source>
        <dbReference type="ARBA" id="ARBA00022989"/>
    </source>
</evidence>
<organism evidence="9 10">
    <name type="scientific">Mycetocola miduiensis</name>
    <dbReference type="NCBI Taxonomy" id="995034"/>
    <lineage>
        <taxon>Bacteria</taxon>
        <taxon>Bacillati</taxon>
        <taxon>Actinomycetota</taxon>
        <taxon>Actinomycetes</taxon>
        <taxon>Micrococcales</taxon>
        <taxon>Microbacteriaceae</taxon>
        <taxon>Mycetocola</taxon>
    </lineage>
</organism>
<accession>A0A1I5AIT2</accession>
<dbReference type="STRING" id="995034.SAMN05216219_1492"/>
<keyword evidence="10" id="KW-1185">Reference proteome</keyword>
<keyword evidence="2 7" id="KW-0813">Transport</keyword>
<keyword evidence="3" id="KW-1003">Cell membrane</keyword>
<keyword evidence="4 7" id="KW-0812">Transmembrane</keyword>
<dbReference type="PANTHER" id="PTHR32243">
    <property type="entry name" value="MALTOSE TRANSPORT SYSTEM PERMEASE-RELATED"/>
    <property type="match status" value="1"/>
</dbReference>
<evidence type="ECO:0000256" key="3">
    <source>
        <dbReference type="ARBA" id="ARBA00022475"/>
    </source>
</evidence>
<dbReference type="Gene3D" id="1.10.3720.10">
    <property type="entry name" value="MetI-like"/>
    <property type="match status" value="1"/>
</dbReference>
<dbReference type="CDD" id="cd06261">
    <property type="entry name" value="TM_PBP2"/>
    <property type="match status" value="1"/>
</dbReference>
<evidence type="ECO:0000256" key="6">
    <source>
        <dbReference type="ARBA" id="ARBA00023136"/>
    </source>
</evidence>
<proteinExistence type="inferred from homology"/>
<dbReference type="OrthoDB" id="3569827at2"/>
<comment type="subcellular location">
    <subcellularLocation>
        <location evidence="1 7">Cell membrane</location>
        <topology evidence="1 7">Multi-pass membrane protein</topology>
    </subcellularLocation>
</comment>
<evidence type="ECO:0000313" key="9">
    <source>
        <dbReference type="EMBL" id="SFN62323.1"/>
    </source>
</evidence>
<evidence type="ECO:0000313" key="10">
    <source>
        <dbReference type="Proteomes" id="UP000198867"/>
    </source>
</evidence>
<evidence type="ECO:0000256" key="1">
    <source>
        <dbReference type="ARBA" id="ARBA00004651"/>
    </source>
</evidence>
<comment type="similarity">
    <text evidence="7">Belongs to the binding-protein-dependent transport system permease family.</text>
</comment>
<dbReference type="EMBL" id="FOVM01000003">
    <property type="protein sequence ID" value="SFN62323.1"/>
    <property type="molecule type" value="Genomic_DNA"/>
</dbReference>
<dbReference type="GO" id="GO:0055085">
    <property type="term" value="P:transmembrane transport"/>
    <property type="evidence" value="ECO:0007669"/>
    <property type="project" value="InterPro"/>
</dbReference>
<evidence type="ECO:0000256" key="7">
    <source>
        <dbReference type="RuleBase" id="RU363032"/>
    </source>
</evidence>
<dbReference type="Proteomes" id="UP000198867">
    <property type="component" value="Unassembled WGS sequence"/>
</dbReference>
<reference evidence="10" key="1">
    <citation type="submission" date="2016-10" db="EMBL/GenBank/DDBJ databases">
        <authorList>
            <person name="Varghese N."/>
            <person name="Submissions S."/>
        </authorList>
    </citation>
    <scope>NUCLEOTIDE SEQUENCE [LARGE SCALE GENOMIC DNA]</scope>
    <source>
        <strain evidence="10">CGMCC 1.11101</strain>
    </source>
</reference>
<protein>
    <submittedName>
        <fullName evidence="9">Multiple sugar transport system permease protein</fullName>
    </submittedName>
</protein>
<dbReference type="InterPro" id="IPR000515">
    <property type="entry name" value="MetI-like"/>
</dbReference>
<feature type="transmembrane region" description="Helical" evidence="7">
    <location>
        <begin position="136"/>
        <end position="155"/>
    </location>
</feature>
<keyword evidence="6 7" id="KW-0472">Membrane</keyword>
<evidence type="ECO:0000256" key="2">
    <source>
        <dbReference type="ARBA" id="ARBA00022448"/>
    </source>
</evidence>
<feature type="transmembrane region" description="Helical" evidence="7">
    <location>
        <begin position="237"/>
        <end position="259"/>
    </location>
</feature>
<feature type="transmembrane region" description="Helical" evidence="7">
    <location>
        <begin position="103"/>
        <end position="124"/>
    </location>
</feature>
<dbReference type="RefSeq" id="WP_090710141.1">
    <property type="nucleotide sequence ID" value="NZ_FOVM01000003.1"/>
</dbReference>
<feature type="transmembrane region" description="Helical" evidence="7">
    <location>
        <begin position="7"/>
        <end position="27"/>
    </location>
</feature>
<sequence>MVKKQRITTAVATLLTIAYLLPVYWMVATSLKSKSDIFNSPPDLVPSPLSFDAYAETVFGDGAVWQGILSSTIISVPTLILTMLLAIPAAYGLARFSLKLTGAIMLLMLGAQMLPSISLALPLFAIFSEYNLVDTYASLIIANIALALPFAIVILRPYMLNVPQELLDAARIDGCTTFGSFVRIALPLMRPGLIMAATLTFVSAWGEFVFGLTLATSDDMQPITVVLNRFVAQFGTQWGNLMAVSTIVAIPIILIFIFLQKYVVAGLSEGGVKD</sequence>